<evidence type="ECO:0000256" key="1">
    <source>
        <dbReference type="SAM" id="MobiDB-lite"/>
    </source>
</evidence>
<dbReference type="eggNOG" id="ENOG502S73F">
    <property type="taxonomic scope" value="Eukaryota"/>
</dbReference>
<dbReference type="SUPFAM" id="SSF55961">
    <property type="entry name" value="Bet v1-like"/>
    <property type="match status" value="1"/>
</dbReference>
<dbReference type="EMBL" id="FN649727">
    <property type="protein sequence ID" value="CBJ25754.1"/>
    <property type="molecule type" value="Genomic_DNA"/>
</dbReference>
<dbReference type="AlphaFoldDB" id="D7G761"/>
<evidence type="ECO:0000256" key="2">
    <source>
        <dbReference type="SAM" id="SignalP"/>
    </source>
</evidence>
<feature type="chain" id="PRO_5003096219" evidence="2">
    <location>
        <begin position="23"/>
        <end position="393"/>
    </location>
</feature>
<dbReference type="InterPro" id="IPR023393">
    <property type="entry name" value="START-like_dom_sf"/>
</dbReference>
<name>D7G761_ECTSI</name>
<dbReference type="Proteomes" id="UP000002630">
    <property type="component" value="Linkage Group LG02"/>
</dbReference>
<reference evidence="3 4" key="1">
    <citation type="journal article" date="2010" name="Nature">
        <title>The Ectocarpus genome and the independent evolution of multicellularity in brown algae.</title>
        <authorList>
            <person name="Cock J.M."/>
            <person name="Sterck L."/>
            <person name="Rouze P."/>
            <person name="Scornet D."/>
            <person name="Allen A.E."/>
            <person name="Amoutzias G."/>
            <person name="Anthouard V."/>
            <person name="Artiguenave F."/>
            <person name="Aury J.M."/>
            <person name="Badger J.H."/>
            <person name="Beszteri B."/>
            <person name="Billiau K."/>
            <person name="Bonnet E."/>
            <person name="Bothwell J.H."/>
            <person name="Bowler C."/>
            <person name="Boyen C."/>
            <person name="Brownlee C."/>
            <person name="Carrano C.J."/>
            <person name="Charrier B."/>
            <person name="Cho G.Y."/>
            <person name="Coelho S.M."/>
            <person name="Collen J."/>
            <person name="Corre E."/>
            <person name="Da Silva C."/>
            <person name="Delage L."/>
            <person name="Delaroque N."/>
            <person name="Dittami S.M."/>
            <person name="Doulbeau S."/>
            <person name="Elias M."/>
            <person name="Farnham G."/>
            <person name="Gachon C.M."/>
            <person name="Gschloessl B."/>
            <person name="Heesch S."/>
            <person name="Jabbari K."/>
            <person name="Jubin C."/>
            <person name="Kawai H."/>
            <person name="Kimura K."/>
            <person name="Kloareg B."/>
            <person name="Kupper F.C."/>
            <person name="Lang D."/>
            <person name="Le Bail A."/>
            <person name="Leblanc C."/>
            <person name="Lerouge P."/>
            <person name="Lohr M."/>
            <person name="Lopez P.J."/>
            <person name="Martens C."/>
            <person name="Maumus F."/>
            <person name="Michel G."/>
            <person name="Miranda-Saavedra D."/>
            <person name="Morales J."/>
            <person name="Moreau H."/>
            <person name="Motomura T."/>
            <person name="Nagasato C."/>
            <person name="Napoli C.A."/>
            <person name="Nelson D.R."/>
            <person name="Nyvall-Collen P."/>
            <person name="Peters A.F."/>
            <person name="Pommier C."/>
            <person name="Potin P."/>
            <person name="Poulain J."/>
            <person name="Quesneville H."/>
            <person name="Read B."/>
            <person name="Rensing S.A."/>
            <person name="Ritter A."/>
            <person name="Rousvoal S."/>
            <person name="Samanta M."/>
            <person name="Samson G."/>
            <person name="Schroeder D.C."/>
            <person name="Segurens B."/>
            <person name="Strittmatter M."/>
            <person name="Tonon T."/>
            <person name="Tregear J.W."/>
            <person name="Valentin K."/>
            <person name="von Dassow P."/>
            <person name="Yamagishi T."/>
            <person name="Van de Peer Y."/>
            <person name="Wincker P."/>
        </authorList>
    </citation>
    <scope>NUCLEOTIDE SEQUENCE [LARGE SCALE GENOMIC DNA]</scope>
    <source>
        <strain evidence="4">Ec32 / CCAP1310/4</strain>
    </source>
</reference>
<feature type="signal peptide" evidence="2">
    <location>
        <begin position="1"/>
        <end position="22"/>
    </location>
</feature>
<protein>
    <submittedName>
        <fullName evidence="3">Imm downregulated 15</fullName>
    </submittedName>
</protein>
<dbReference type="OrthoDB" id="47459at2759"/>
<feature type="compositionally biased region" description="Low complexity" evidence="1">
    <location>
        <begin position="41"/>
        <end position="54"/>
    </location>
</feature>
<dbReference type="EMBL" id="FN649035">
    <property type="protein sequence ID" value="CBJ25754.1"/>
    <property type="molecule type" value="Genomic_DNA"/>
</dbReference>
<organism evidence="3 4">
    <name type="scientific">Ectocarpus siliculosus</name>
    <name type="common">Brown alga</name>
    <name type="synonym">Conferva siliculosa</name>
    <dbReference type="NCBI Taxonomy" id="2880"/>
    <lineage>
        <taxon>Eukaryota</taxon>
        <taxon>Sar</taxon>
        <taxon>Stramenopiles</taxon>
        <taxon>Ochrophyta</taxon>
        <taxon>PX clade</taxon>
        <taxon>Phaeophyceae</taxon>
        <taxon>Ectocarpales</taxon>
        <taxon>Ectocarpaceae</taxon>
        <taxon>Ectocarpus</taxon>
    </lineage>
</organism>
<keyword evidence="4" id="KW-1185">Reference proteome</keyword>
<dbReference type="Gene3D" id="3.30.530.20">
    <property type="match status" value="1"/>
</dbReference>
<gene>
    <name evidence="3" type="ORF">Esi_0008_0225</name>
</gene>
<proteinExistence type="predicted"/>
<evidence type="ECO:0000313" key="4">
    <source>
        <dbReference type="Proteomes" id="UP000002630"/>
    </source>
</evidence>
<sequence length="393" mass="44311">MAPGRISAAALLVLAQHLHVDAFSVNGFAGASVRPQQTRTASSAAPSMVAAAPPSGKPMTKEMQRKMERLEQERIRKYVNPPEAYADQPLSTPTSEHLIGEEMVKDDATASALADKCILEAERLFASDEGWTKVLEDDGIFVETKDVAGPYLKSGVRVVRGLGAINADCDDFYNFQVSREGFQSIDEYLENHRNVERHEWVTQPQYENMKDYELMTNRVEWAYPTQTREFVALDIIDRPRKILISKSALHPDRPGGSRYQTEVPLDETDYVRAVQYYASKVEPLPDGKCLLRMVTWGEMCDSYTAFWINKFNAHVFITPKYKRFRRVMEDGEEVFELSNIVNEAWKLPKLLMIKPDHSVAKGSNFVDNLRNQGIEAAAAKKAAKAAEKEKAEA</sequence>
<evidence type="ECO:0000313" key="3">
    <source>
        <dbReference type="EMBL" id="CBJ25754.1"/>
    </source>
</evidence>
<feature type="region of interest" description="Disordered" evidence="1">
    <location>
        <begin position="37"/>
        <end position="60"/>
    </location>
</feature>
<keyword evidence="2" id="KW-0732">Signal</keyword>
<dbReference type="InParanoid" id="D7G761"/>
<accession>D7G761</accession>